<feature type="transmembrane region" description="Helical" evidence="1">
    <location>
        <begin position="163"/>
        <end position="185"/>
    </location>
</feature>
<dbReference type="Proteomes" id="UP000195305">
    <property type="component" value="Unassembled WGS sequence"/>
</dbReference>
<evidence type="ECO:0000313" key="2">
    <source>
        <dbReference type="EMBL" id="OUQ32334.1"/>
    </source>
</evidence>
<accession>A0A1Y4SQZ3</accession>
<keyword evidence="1" id="KW-0812">Transmembrane</keyword>
<keyword evidence="1" id="KW-1133">Transmembrane helix</keyword>
<evidence type="ECO:0008006" key="4">
    <source>
        <dbReference type="Google" id="ProtNLM"/>
    </source>
</evidence>
<comment type="caution">
    <text evidence="2">The sequence shown here is derived from an EMBL/GenBank/DDBJ whole genome shotgun (WGS) entry which is preliminary data.</text>
</comment>
<protein>
    <recommendedName>
        <fullName evidence="4">Stage II sporulation protein M</fullName>
    </recommendedName>
</protein>
<dbReference type="OrthoDB" id="1645300at2"/>
<reference evidence="2 3" key="1">
    <citation type="journal article" date="2018" name="BMC Genomics">
        <title>Whole genome sequencing and function prediction of 133 gut anaerobes isolated from chicken caecum in pure cultures.</title>
        <authorList>
            <person name="Medvecky M."/>
            <person name="Cejkova D."/>
            <person name="Polansky O."/>
            <person name="Karasova D."/>
            <person name="Kubasova T."/>
            <person name="Cizek A."/>
            <person name="Rychlik I."/>
        </authorList>
    </citation>
    <scope>NUCLEOTIDE SEQUENCE [LARGE SCALE GENOMIC DNA]</scope>
    <source>
        <strain evidence="2 3">An13</strain>
    </source>
</reference>
<dbReference type="EMBL" id="NFLJ01000043">
    <property type="protein sequence ID" value="OUQ32334.1"/>
    <property type="molecule type" value="Genomic_DNA"/>
</dbReference>
<gene>
    <name evidence="2" type="ORF">B5E75_12320</name>
</gene>
<feature type="transmembrane region" description="Helical" evidence="1">
    <location>
        <begin position="105"/>
        <end position="125"/>
    </location>
</feature>
<evidence type="ECO:0000313" key="3">
    <source>
        <dbReference type="Proteomes" id="UP000195305"/>
    </source>
</evidence>
<keyword evidence="1" id="KW-0472">Membrane</keyword>
<feature type="transmembrane region" description="Helical" evidence="1">
    <location>
        <begin position="69"/>
        <end position="93"/>
    </location>
</feature>
<organism evidence="2 3">
    <name type="scientific">Massilimicrobiota timonensis</name>
    <dbReference type="NCBI Taxonomy" id="1776392"/>
    <lineage>
        <taxon>Bacteria</taxon>
        <taxon>Bacillati</taxon>
        <taxon>Bacillota</taxon>
        <taxon>Erysipelotrichia</taxon>
        <taxon>Erysipelotrichales</taxon>
        <taxon>Erysipelotrichaceae</taxon>
        <taxon>Massilimicrobiota</taxon>
    </lineage>
</organism>
<evidence type="ECO:0000256" key="1">
    <source>
        <dbReference type="SAM" id="Phobius"/>
    </source>
</evidence>
<dbReference type="RefSeq" id="WP_087359663.1">
    <property type="nucleotide sequence ID" value="NZ_AP031415.1"/>
</dbReference>
<feature type="transmembrane region" description="Helical" evidence="1">
    <location>
        <begin position="14"/>
        <end position="34"/>
    </location>
</feature>
<keyword evidence="3" id="KW-1185">Reference proteome</keyword>
<name>A0A1Y4SQZ3_9FIRM</name>
<sequence length="189" mass="22651">MSVFLQRFIQDKKYFLIVITTTIIMGFLFGFYQYKHTQPMIQQFFHSFFYFNIENYQNHYQLYLIQSGIMIFICTYLSTSYMGQIGLLFICFLKGLQISFSMQYVVMNVQIQFMIVLLMLCEMILELMIVYVITYIGLYISSYVTLVNFYIEQNFHIQSILNYRLNFIIATLILLTLSLAFRLYVVPLF</sequence>
<proteinExistence type="predicted"/>
<dbReference type="AlphaFoldDB" id="A0A1Y4SQZ3"/>
<feature type="transmembrane region" description="Helical" evidence="1">
    <location>
        <begin position="131"/>
        <end position="151"/>
    </location>
</feature>